<protein>
    <submittedName>
        <fullName evidence="2">Uncharacterized protein</fullName>
    </submittedName>
</protein>
<feature type="region of interest" description="Disordered" evidence="1">
    <location>
        <begin position="162"/>
        <end position="348"/>
    </location>
</feature>
<name>A0ABN9WHS4_9DINO</name>
<dbReference type="EMBL" id="CAUYUJ010018749">
    <property type="protein sequence ID" value="CAK0886036.1"/>
    <property type="molecule type" value="Genomic_DNA"/>
</dbReference>
<feature type="compositionally biased region" description="Acidic residues" evidence="1">
    <location>
        <begin position="224"/>
        <end position="235"/>
    </location>
</feature>
<accession>A0ABN9WHS4</accession>
<feature type="compositionally biased region" description="Low complexity" evidence="1">
    <location>
        <begin position="201"/>
        <end position="213"/>
    </location>
</feature>
<evidence type="ECO:0000313" key="3">
    <source>
        <dbReference type="Proteomes" id="UP001189429"/>
    </source>
</evidence>
<comment type="caution">
    <text evidence="2">The sequence shown here is derived from an EMBL/GenBank/DDBJ whole genome shotgun (WGS) entry which is preliminary data.</text>
</comment>
<feature type="non-terminal residue" evidence="2">
    <location>
        <position position="1"/>
    </location>
</feature>
<proteinExistence type="predicted"/>
<sequence length="348" mass="36039">ALPIWLKNQRGASRSRSGTPRSNDGGNSVSVARGGAWSRYQSCRRCEWEPLGRARLGLLLRLEESCTTRNEPLSAMAPRRLAAARLAQALAATARSSSPAPCWTWRPRPSLAQQPLVARPPRRCSRPSGRAAACGEAAAATAAEPSSEDAFRRASGVCKDLHRRHRSAVEQVPRCRRAPGTAEAREQRLRSRRPPAPALLPPSAAGPSAGSAADLVQLSWGDSAFEDEGAEELDELQSHSTGVRATLEQAKTLAEQSRQRAANKCKGPAGPAAPGAAAAESAAGPAQATPAAAQPAAPSMAATTAASTTPPQREAAKLSQAKVRAAEQATAAASAAVKTKGQDAAAAA</sequence>
<organism evidence="2 3">
    <name type="scientific">Prorocentrum cordatum</name>
    <dbReference type="NCBI Taxonomy" id="2364126"/>
    <lineage>
        <taxon>Eukaryota</taxon>
        <taxon>Sar</taxon>
        <taxon>Alveolata</taxon>
        <taxon>Dinophyceae</taxon>
        <taxon>Prorocentrales</taxon>
        <taxon>Prorocentraceae</taxon>
        <taxon>Prorocentrum</taxon>
    </lineage>
</organism>
<gene>
    <name evidence="2" type="ORF">PCOR1329_LOCUS67482</name>
</gene>
<evidence type="ECO:0000313" key="2">
    <source>
        <dbReference type="EMBL" id="CAK0886036.1"/>
    </source>
</evidence>
<keyword evidence="3" id="KW-1185">Reference proteome</keyword>
<feature type="non-terminal residue" evidence="2">
    <location>
        <position position="348"/>
    </location>
</feature>
<feature type="region of interest" description="Disordered" evidence="1">
    <location>
        <begin position="1"/>
        <end position="32"/>
    </location>
</feature>
<dbReference type="Proteomes" id="UP001189429">
    <property type="component" value="Unassembled WGS sequence"/>
</dbReference>
<reference evidence="2" key="1">
    <citation type="submission" date="2023-10" db="EMBL/GenBank/DDBJ databases">
        <authorList>
            <person name="Chen Y."/>
            <person name="Shah S."/>
            <person name="Dougan E. K."/>
            <person name="Thang M."/>
            <person name="Chan C."/>
        </authorList>
    </citation>
    <scope>NUCLEOTIDE SEQUENCE [LARGE SCALE GENOMIC DNA]</scope>
</reference>
<evidence type="ECO:0000256" key="1">
    <source>
        <dbReference type="SAM" id="MobiDB-lite"/>
    </source>
</evidence>
<feature type="compositionally biased region" description="Polar residues" evidence="1">
    <location>
        <begin position="10"/>
        <end position="30"/>
    </location>
</feature>
<feature type="compositionally biased region" description="Low complexity" evidence="1">
    <location>
        <begin position="268"/>
        <end position="312"/>
    </location>
</feature>
<feature type="compositionally biased region" description="Low complexity" evidence="1">
    <location>
        <begin position="321"/>
        <end position="336"/>
    </location>
</feature>